<dbReference type="PANTHER" id="PTHR11257">
    <property type="entry name" value="CHEMOSENSORY PROTEIN-RELATED"/>
    <property type="match status" value="1"/>
</dbReference>
<evidence type="ECO:0008006" key="3">
    <source>
        <dbReference type="Google" id="ProtNLM"/>
    </source>
</evidence>
<evidence type="ECO:0000313" key="1">
    <source>
        <dbReference type="EMBL" id="KAK4885680.1"/>
    </source>
</evidence>
<name>A0AAN7QAS3_9COLE</name>
<gene>
    <name evidence="1" type="ORF">RN001_001951</name>
</gene>
<dbReference type="InterPro" id="IPR005055">
    <property type="entry name" value="A10/PebIII"/>
</dbReference>
<keyword evidence="2" id="KW-1185">Reference proteome</keyword>
<evidence type="ECO:0000313" key="2">
    <source>
        <dbReference type="Proteomes" id="UP001353858"/>
    </source>
</evidence>
<dbReference type="PANTHER" id="PTHR11257:SF12">
    <property type="entry name" value="EJACULATORY BULB-SPECIFIC PROTEIN 3-RELATED"/>
    <property type="match status" value="1"/>
</dbReference>
<comment type="caution">
    <text evidence="1">The sequence shown here is derived from an EMBL/GenBank/DDBJ whole genome shotgun (WGS) entry which is preliminary data.</text>
</comment>
<dbReference type="EMBL" id="JARPUR010000001">
    <property type="protein sequence ID" value="KAK4885680.1"/>
    <property type="molecule type" value="Genomic_DNA"/>
</dbReference>
<dbReference type="Proteomes" id="UP001353858">
    <property type="component" value="Unassembled WGS sequence"/>
</dbReference>
<dbReference type="Gene3D" id="1.10.2080.10">
    <property type="entry name" value="Insect odorant-binding protein A10/Ejaculatory bulb-specific protein 3"/>
    <property type="match status" value="1"/>
</dbReference>
<reference evidence="2" key="1">
    <citation type="submission" date="2023-01" db="EMBL/GenBank/DDBJ databases">
        <title>Key to firefly adult light organ development and bioluminescence: homeobox transcription factors regulate luciferase expression and transportation to peroxisome.</title>
        <authorList>
            <person name="Fu X."/>
        </authorList>
    </citation>
    <scope>NUCLEOTIDE SEQUENCE [LARGE SCALE GENOMIC DNA]</scope>
</reference>
<dbReference type="SUPFAM" id="SSF100910">
    <property type="entry name" value="Chemosensory protein Csp2"/>
    <property type="match status" value="1"/>
</dbReference>
<dbReference type="Pfam" id="PF03392">
    <property type="entry name" value="OS-D"/>
    <property type="match status" value="1"/>
</dbReference>
<accession>A0AAN7QAS3</accession>
<organism evidence="1 2">
    <name type="scientific">Aquatica leii</name>
    <dbReference type="NCBI Taxonomy" id="1421715"/>
    <lineage>
        <taxon>Eukaryota</taxon>
        <taxon>Metazoa</taxon>
        <taxon>Ecdysozoa</taxon>
        <taxon>Arthropoda</taxon>
        <taxon>Hexapoda</taxon>
        <taxon>Insecta</taxon>
        <taxon>Pterygota</taxon>
        <taxon>Neoptera</taxon>
        <taxon>Endopterygota</taxon>
        <taxon>Coleoptera</taxon>
        <taxon>Polyphaga</taxon>
        <taxon>Elateriformia</taxon>
        <taxon>Elateroidea</taxon>
        <taxon>Lampyridae</taxon>
        <taxon>Luciolinae</taxon>
        <taxon>Aquatica</taxon>
    </lineage>
</organism>
<sequence length="106" mass="12583">MCRADIEELFANHRLIDNYMHCFKTGHKCTPDLLKAKELLPNIFQSKCSKCTEEQKINSIKIIEWAIQNRPDDFLEVEAHYDPHHQFRKDYEAELNARNLMLPPLK</sequence>
<dbReference type="AlphaFoldDB" id="A0AAN7QAS3"/>
<protein>
    <recommendedName>
        <fullName evidence="3">Chemosensory protein</fullName>
    </recommendedName>
</protein>
<dbReference type="InterPro" id="IPR036682">
    <property type="entry name" value="OS_D_A10/PebIII_sf"/>
</dbReference>
<proteinExistence type="predicted"/>